<evidence type="ECO:0000313" key="2">
    <source>
        <dbReference type="EMBL" id="GEA59773.1"/>
    </source>
</evidence>
<proteinExistence type="predicted"/>
<evidence type="ECO:0000256" key="1">
    <source>
        <dbReference type="SAM" id="SignalP"/>
    </source>
</evidence>
<dbReference type="Proteomes" id="UP000318242">
    <property type="component" value="Unassembled WGS sequence"/>
</dbReference>
<keyword evidence="3" id="KW-1185">Reference proteome</keyword>
<organism evidence="2 3">
    <name type="scientific">Vibrio comitans NBRC 102076</name>
    <dbReference type="NCBI Taxonomy" id="1219078"/>
    <lineage>
        <taxon>Bacteria</taxon>
        <taxon>Pseudomonadati</taxon>
        <taxon>Pseudomonadota</taxon>
        <taxon>Gammaproteobacteria</taxon>
        <taxon>Vibrionales</taxon>
        <taxon>Vibrionaceae</taxon>
        <taxon>Vibrio</taxon>
    </lineage>
</organism>
<protein>
    <submittedName>
        <fullName evidence="2">Uncharacterized protein</fullName>
    </submittedName>
</protein>
<dbReference type="AlphaFoldDB" id="A0A4Y3IJU7"/>
<dbReference type="EMBL" id="BJLH01000004">
    <property type="protein sequence ID" value="GEA59773.1"/>
    <property type="molecule type" value="Genomic_DNA"/>
</dbReference>
<reference evidence="2 3" key="1">
    <citation type="submission" date="2019-06" db="EMBL/GenBank/DDBJ databases">
        <title>Whole genome shotgun sequence of Vibrio comitans NBRC 102076.</title>
        <authorList>
            <person name="Hosoyama A."/>
            <person name="Uohara A."/>
            <person name="Ohji S."/>
            <person name="Ichikawa N."/>
        </authorList>
    </citation>
    <scope>NUCLEOTIDE SEQUENCE [LARGE SCALE GENOMIC DNA]</scope>
    <source>
        <strain evidence="2 3">NBRC 102076</strain>
    </source>
</reference>
<name>A0A4Y3IJU7_9VIBR</name>
<accession>A0A4Y3IJU7</accession>
<sequence>MKYVIAVLAIAASSIEFVPLAEAKVNNNSEDYEIVVHCANNPNDQSTKCTKLKK</sequence>
<feature type="chain" id="PRO_5021406449" evidence="1">
    <location>
        <begin position="24"/>
        <end position="54"/>
    </location>
</feature>
<dbReference type="RefSeq" id="WP_167495343.1">
    <property type="nucleotide sequence ID" value="NZ_BJLH01000004.1"/>
</dbReference>
<comment type="caution">
    <text evidence="2">The sequence shown here is derived from an EMBL/GenBank/DDBJ whole genome shotgun (WGS) entry which is preliminary data.</text>
</comment>
<gene>
    <name evidence="2" type="ORF">VCO01S_09660</name>
</gene>
<keyword evidence="1" id="KW-0732">Signal</keyword>
<feature type="signal peptide" evidence="1">
    <location>
        <begin position="1"/>
        <end position="23"/>
    </location>
</feature>
<evidence type="ECO:0000313" key="3">
    <source>
        <dbReference type="Proteomes" id="UP000318242"/>
    </source>
</evidence>